<name>A0A2T1N8S0_9FLAO</name>
<evidence type="ECO:0000259" key="3">
    <source>
        <dbReference type="Pfam" id="PF18962"/>
    </source>
</evidence>
<accession>A0A2T1N8S0</accession>
<sequence length="339" mass="36181">MKKTLLFIVVLLGYFSLNAQDLMTQNFNALTVGNVGTSITGATPGQGGLFTYTPAGANTNFQIYSEGGAYGNALQIAGPTNATDVRYVWQDGLDAAWATRTVGNNILIVEYDFYTGPSTTSAGTTGMRLFNAAGQTIAGFRFVPSTKVITGLARYNNNGTIGTYFFNLGAANAAITLAADTWYRIGFAFNKTTGEVTWKGTNFNASIIGTEIGIDPDEADFLVVPSTGNTVSVVAKFDNLLVRASATENVLSVSSFVAPMANTLSIYPNPVKDYFTVSTKTSLKISNISITDLNGRIVKTVSSQFIKEGQVDISDLRTGMYVLSLQTNEGVIAKKIIKN</sequence>
<feature type="chain" id="PRO_5015411487" description="Secretion system C-terminal sorting domain-containing protein" evidence="2">
    <location>
        <begin position="20"/>
        <end position="339"/>
    </location>
</feature>
<reference evidence="4 5" key="1">
    <citation type="submission" date="2018-03" db="EMBL/GenBank/DDBJ databases">
        <title>Mesoflavibacter sp. HG37 and Mesoflavibacter sp. HG96 sp.nov., two marine bacteria isolated from seawater of Western Pacific Ocean.</title>
        <authorList>
            <person name="Cheng H."/>
            <person name="Wu Y.-H."/>
            <person name="Guo L.-L."/>
            <person name="Xu X.-W."/>
        </authorList>
    </citation>
    <scope>NUCLEOTIDE SEQUENCE [LARGE SCALE GENOMIC DNA]</scope>
    <source>
        <strain evidence="4 5">KCTC 32269</strain>
    </source>
</reference>
<dbReference type="NCBIfam" id="TIGR04183">
    <property type="entry name" value="Por_Secre_tail"/>
    <property type="match status" value="1"/>
</dbReference>
<feature type="domain" description="Secretion system C-terminal sorting" evidence="3">
    <location>
        <begin position="266"/>
        <end position="337"/>
    </location>
</feature>
<gene>
    <name evidence="4" type="ORF">C7H52_08165</name>
</gene>
<dbReference type="Pfam" id="PF18962">
    <property type="entry name" value="Por_Secre_tail"/>
    <property type="match status" value="1"/>
</dbReference>
<comment type="caution">
    <text evidence="4">The sequence shown here is derived from an EMBL/GenBank/DDBJ whole genome shotgun (WGS) entry which is preliminary data.</text>
</comment>
<protein>
    <recommendedName>
        <fullName evidence="3">Secretion system C-terminal sorting domain-containing protein</fullName>
    </recommendedName>
</protein>
<keyword evidence="1 2" id="KW-0732">Signal</keyword>
<keyword evidence="5" id="KW-1185">Reference proteome</keyword>
<proteinExistence type="predicted"/>
<evidence type="ECO:0000256" key="2">
    <source>
        <dbReference type="SAM" id="SignalP"/>
    </source>
</evidence>
<dbReference type="InterPro" id="IPR026444">
    <property type="entry name" value="Secre_tail"/>
</dbReference>
<feature type="signal peptide" evidence="2">
    <location>
        <begin position="1"/>
        <end position="19"/>
    </location>
</feature>
<dbReference type="EMBL" id="PXOQ01000009">
    <property type="protein sequence ID" value="PSG88270.1"/>
    <property type="molecule type" value="Genomic_DNA"/>
</dbReference>
<dbReference type="OrthoDB" id="1288696at2"/>
<dbReference type="Proteomes" id="UP000238426">
    <property type="component" value="Unassembled WGS sequence"/>
</dbReference>
<organism evidence="4 5">
    <name type="scientific">Aurantibacter aestuarii</name>
    <dbReference type="NCBI Taxonomy" id="1266046"/>
    <lineage>
        <taxon>Bacteria</taxon>
        <taxon>Pseudomonadati</taxon>
        <taxon>Bacteroidota</taxon>
        <taxon>Flavobacteriia</taxon>
        <taxon>Flavobacteriales</taxon>
        <taxon>Flavobacteriaceae</taxon>
        <taxon>Aurantibacter</taxon>
    </lineage>
</organism>
<dbReference type="RefSeq" id="WP_106463410.1">
    <property type="nucleotide sequence ID" value="NZ_PXOQ01000009.1"/>
</dbReference>
<dbReference type="AlphaFoldDB" id="A0A2T1N8S0"/>
<evidence type="ECO:0000313" key="4">
    <source>
        <dbReference type="EMBL" id="PSG88270.1"/>
    </source>
</evidence>
<evidence type="ECO:0000313" key="5">
    <source>
        <dbReference type="Proteomes" id="UP000238426"/>
    </source>
</evidence>
<evidence type="ECO:0000256" key="1">
    <source>
        <dbReference type="ARBA" id="ARBA00022729"/>
    </source>
</evidence>